<sequence>MLVNQLIVLPTQDTLAYLNRVFDGCSFDIDWSQSFVEVNSSVQPMEADPTRKYTAVAGTMNVYYDSATGDNSLLLPLVSDELVERCAELRVDAPSAFYGNAYFPFLVVKRNYAPRRAHRRYFITSIADVLYADRYPLTFDAELVLPRTFETVPDMDYYVTRQVG</sequence>
<dbReference type="KEGG" id="vg:6369768"/>
<proteinExistence type="predicted"/>
<dbReference type="EMBL" id="AB366653">
    <property type="protein sequence ID" value="BAG41452.1"/>
    <property type="molecule type" value="Genomic_DNA"/>
</dbReference>
<dbReference type="GeneID" id="6369768"/>
<dbReference type="RefSeq" id="YP_001949882.1">
    <property type="nucleotide sequence ID" value="NC_010811.2"/>
</dbReference>
<accession>B2ZXM6</accession>
<protein>
    <submittedName>
        <fullName evidence="1">Uncharacterized protein</fullName>
    </submittedName>
</protein>
<evidence type="ECO:0000313" key="2">
    <source>
        <dbReference type="Proteomes" id="UP000001034"/>
    </source>
</evidence>
<dbReference type="Proteomes" id="UP000001034">
    <property type="component" value="Segment"/>
</dbReference>
<evidence type="ECO:0000313" key="1">
    <source>
        <dbReference type="EMBL" id="BAG41452.1"/>
    </source>
</evidence>
<keyword evidence="2" id="KW-1185">Reference proteome</keyword>
<reference evidence="1 2" key="1">
    <citation type="journal article" date="2010" name="Virology">
        <title>A jumbo phage infecting the phytopathogen Ralstonia solanacearum defines a new lineage of the Myoviridae family.</title>
        <authorList>
            <person name="Yamada T."/>
            <person name="Satoh S."/>
            <person name="Ishikawa H."/>
            <person name="Fujiwara A."/>
            <person name="Kawasaki T."/>
            <person name="Fujie M."/>
            <person name="Ogata H."/>
        </authorList>
    </citation>
    <scope>NUCLEOTIDE SEQUENCE [LARGE SCALE GENOMIC DNA]</scope>
</reference>
<name>B2ZXM6_9CAUD</name>
<organism evidence="1 2">
    <name type="scientific">Ralstonia phage phiRSL1</name>
    <dbReference type="NCBI Taxonomy" id="1980924"/>
    <lineage>
        <taxon>Viruses</taxon>
        <taxon>Duplodnaviria</taxon>
        <taxon>Heunggongvirae</taxon>
        <taxon>Uroviricota</taxon>
        <taxon>Caudoviricetes</taxon>
        <taxon>Mieseafarmvirus</taxon>
        <taxon>Mieseafarmvirus RSL1</taxon>
    </lineage>
</organism>